<accession>A0A7S2UG81</accession>
<dbReference type="InterPro" id="IPR006597">
    <property type="entry name" value="Sel1-like"/>
</dbReference>
<evidence type="ECO:0000313" key="2">
    <source>
        <dbReference type="EMBL" id="CAD9817037.1"/>
    </source>
</evidence>
<dbReference type="InterPro" id="IPR011990">
    <property type="entry name" value="TPR-like_helical_dom_sf"/>
</dbReference>
<reference evidence="2" key="1">
    <citation type="submission" date="2021-01" db="EMBL/GenBank/DDBJ databases">
        <authorList>
            <person name="Corre E."/>
            <person name="Pelletier E."/>
            <person name="Niang G."/>
            <person name="Scheremetjew M."/>
            <person name="Finn R."/>
            <person name="Kale V."/>
            <person name="Holt S."/>
            <person name="Cochrane G."/>
            <person name="Meng A."/>
            <person name="Brown T."/>
            <person name="Cohen L."/>
        </authorList>
    </citation>
    <scope>NUCLEOTIDE SEQUENCE</scope>
    <source>
        <strain evidence="2">CCMP2084</strain>
    </source>
</reference>
<evidence type="ECO:0008006" key="3">
    <source>
        <dbReference type="Google" id="ProtNLM"/>
    </source>
</evidence>
<dbReference type="SMART" id="SM00671">
    <property type="entry name" value="SEL1"/>
    <property type="match status" value="3"/>
</dbReference>
<evidence type="ECO:0000256" key="1">
    <source>
        <dbReference type="ARBA" id="ARBA00038101"/>
    </source>
</evidence>
<dbReference type="SUPFAM" id="SSF81901">
    <property type="entry name" value="HCP-like"/>
    <property type="match status" value="1"/>
</dbReference>
<dbReference type="Gene3D" id="1.25.40.10">
    <property type="entry name" value="Tetratricopeptide repeat domain"/>
    <property type="match status" value="1"/>
</dbReference>
<comment type="similarity">
    <text evidence="1">Belongs to the sel-1 family.</text>
</comment>
<proteinExistence type="inferred from homology"/>
<dbReference type="PANTHER" id="PTHR11102:SF160">
    <property type="entry name" value="ERAD-ASSOCIATED E3 UBIQUITIN-PROTEIN LIGASE COMPONENT HRD3"/>
    <property type="match status" value="1"/>
</dbReference>
<dbReference type="PANTHER" id="PTHR11102">
    <property type="entry name" value="SEL-1-LIKE PROTEIN"/>
    <property type="match status" value="1"/>
</dbReference>
<dbReference type="EMBL" id="HBHQ01013340">
    <property type="protein sequence ID" value="CAD9817037.1"/>
    <property type="molecule type" value="Transcribed_RNA"/>
</dbReference>
<sequence>MDPNVPFRDYELYKRYQEGGQDPNFFKPPEDPDLFKPPPQRADCPICMIVLPSDSYESMYYACCGNKICRGCDMECDEALAATNRKNAGHRNPIMSRCPFCKTKAPTSNKMLLKQVNKRVDLNDANAMCILGNHYKGGECGMPRDDRKAFNLYVRAAELGFAEACSRLSQFYRMGNNVVFEEEVMARKYLEMAAKGGDSTARHNLGVVENEKGNYELAIKHWRLSAGAGDQDSLDCIKRGFQKGCVTKVEFAETLRAFQSSISEQKSDSRDKWLTANPNSGNHW</sequence>
<gene>
    <name evidence="2" type="ORF">ASEP1449_LOCUS8869</name>
</gene>
<organism evidence="2">
    <name type="scientific">Attheya septentrionalis</name>
    <dbReference type="NCBI Taxonomy" id="420275"/>
    <lineage>
        <taxon>Eukaryota</taxon>
        <taxon>Sar</taxon>
        <taxon>Stramenopiles</taxon>
        <taxon>Ochrophyta</taxon>
        <taxon>Bacillariophyta</taxon>
        <taxon>Coscinodiscophyceae</taxon>
        <taxon>Chaetocerotophycidae</taxon>
        <taxon>Chaetocerotales</taxon>
        <taxon>Attheyaceae</taxon>
        <taxon>Attheya</taxon>
    </lineage>
</organism>
<protein>
    <recommendedName>
        <fullName evidence="3">RING-type domain-containing protein</fullName>
    </recommendedName>
</protein>
<dbReference type="InterPro" id="IPR050767">
    <property type="entry name" value="Sel1_AlgK"/>
</dbReference>
<name>A0A7S2UG81_9STRA</name>
<dbReference type="AlphaFoldDB" id="A0A7S2UG81"/>
<dbReference type="Pfam" id="PF08238">
    <property type="entry name" value="Sel1"/>
    <property type="match status" value="3"/>
</dbReference>